<accession>A0A0C3MYM2</accession>
<reference evidence="2" key="2">
    <citation type="submission" date="2015-01" db="EMBL/GenBank/DDBJ databases">
        <title>Evolutionary Origins and Diversification of the Mycorrhizal Mutualists.</title>
        <authorList>
            <consortium name="DOE Joint Genome Institute"/>
            <consortium name="Mycorrhizal Genomics Consortium"/>
            <person name="Kohler A."/>
            <person name="Kuo A."/>
            <person name="Nagy L.G."/>
            <person name="Floudas D."/>
            <person name="Copeland A."/>
            <person name="Barry K.W."/>
            <person name="Cichocki N."/>
            <person name="Veneault-Fourrey C."/>
            <person name="LaButti K."/>
            <person name="Lindquist E.A."/>
            <person name="Lipzen A."/>
            <person name="Lundell T."/>
            <person name="Morin E."/>
            <person name="Murat C."/>
            <person name="Riley R."/>
            <person name="Ohm R."/>
            <person name="Sun H."/>
            <person name="Tunlid A."/>
            <person name="Henrissat B."/>
            <person name="Grigoriev I.V."/>
            <person name="Hibbett D.S."/>
            <person name="Martin F."/>
        </authorList>
    </citation>
    <scope>NUCLEOTIDE SEQUENCE [LARGE SCALE GENOMIC DNA]</scope>
    <source>
        <strain evidence="2">Marx 270</strain>
    </source>
</reference>
<evidence type="ECO:0000313" key="2">
    <source>
        <dbReference type="Proteomes" id="UP000054217"/>
    </source>
</evidence>
<dbReference type="HOGENOM" id="CLU_1778250_0_0_1"/>
<dbReference type="EMBL" id="KN832120">
    <property type="protein sequence ID" value="KIN93989.1"/>
    <property type="molecule type" value="Genomic_DNA"/>
</dbReference>
<protein>
    <submittedName>
        <fullName evidence="1">Uncharacterized protein</fullName>
    </submittedName>
</protein>
<gene>
    <name evidence="1" type="ORF">M404DRAFT_35506</name>
</gene>
<keyword evidence="2" id="KW-1185">Reference proteome</keyword>
<proteinExistence type="predicted"/>
<reference evidence="1 2" key="1">
    <citation type="submission" date="2014-04" db="EMBL/GenBank/DDBJ databases">
        <authorList>
            <consortium name="DOE Joint Genome Institute"/>
            <person name="Kuo A."/>
            <person name="Kohler A."/>
            <person name="Costa M.D."/>
            <person name="Nagy L.G."/>
            <person name="Floudas D."/>
            <person name="Copeland A."/>
            <person name="Barry K.W."/>
            <person name="Cichocki N."/>
            <person name="Veneault-Fourrey C."/>
            <person name="LaButti K."/>
            <person name="Lindquist E.A."/>
            <person name="Lipzen A."/>
            <person name="Lundell T."/>
            <person name="Morin E."/>
            <person name="Murat C."/>
            <person name="Sun H."/>
            <person name="Tunlid A."/>
            <person name="Henrissat B."/>
            <person name="Grigoriev I.V."/>
            <person name="Hibbett D.S."/>
            <person name="Martin F."/>
            <person name="Nordberg H.P."/>
            <person name="Cantor M.N."/>
            <person name="Hua S.X."/>
        </authorList>
    </citation>
    <scope>NUCLEOTIDE SEQUENCE [LARGE SCALE GENOMIC DNA]</scope>
    <source>
        <strain evidence="1 2">Marx 270</strain>
    </source>
</reference>
<evidence type="ECO:0000313" key="1">
    <source>
        <dbReference type="EMBL" id="KIN93989.1"/>
    </source>
</evidence>
<organism evidence="1 2">
    <name type="scientific">Pisolithus tinctorius Marx 270</name>
    <dbReference type="NCBI Taxonomy" id="870435"/>
    <lineage>
        <taxon>Eukaryota</taxon>
        <taxon>Fungi</taxon>
        <taxon>Dikarya</taxon>
        <taxon>Basidiomycota</taxon>
        <taxon>Agaricomycotina</taxon>
        <taxon>Agaricomycetes</taxon>
        <taxon>Agaricomycetidae</taxon>
        <taxon>Boletales</taxon>
        <taxon>Sclerodermatineae</taxon>
        <taxon>Pisolithaceae</taxon>
        <taxon>Pisolithus</taxon>
    </lineage>
</organism>
<sequence>MPQVGISNEQPENPHHINIAINSQMQQEILLQCSEDILFQVSPQQSFSTSTPILPSGNTFHANDFALPGAHSIRQHHPSQLQNAYQLSGRTPSALSNYGSAQVAPYTLPGVRFVPAFAPMRENETIQGLQVTGSVFCPGTDIMVTG</sequence>
<dbReference type="Proteomes" id="UP000054217">
    <property type="component" value="Unassembled WGS sequence"/>
</dbReference>
<dbReference type="InParanoid" id="A0A0C3MYM2"/>
<dbReference type="AlphaFoldDB" id="A0A0C3MYM2"/>
<dbReference type="OrthoDB" id="2693521at2759"/>
<name>A0A0C3MYM2_PISTI</name>